<dbReference type="GO" id="GO:0004540">
    <property type="term" value="F:RNA nuclease activity"/>
    <property type="evidence" value="ECO:0007669"/>
    <property type="project" value="InterPro"/>
</dbReference>
<evidence type="ECO:0000256" key="1">
    <source>
        <dbReference type="ARBA" id="ARBA00022649"/>
    </source>
</evidence>
<dbReference type="PANTHER" id="PTHR42740">
    <property type="entry name" value="RIBONUCLEASE VAPC3"/>
    <property type="match status" value="1"/>
</dbReference>
<reference evidence="9 11" key="2">
    <citation type="submission" date="2016-11" db="EMBL/GenBank/DDBJ databases">
        <title>Genome sequencing of Amycolatopsis regifaucium.</title>
        <authorList>
            <person name="Mayilraj S."/>
            <person name="Kaur N."/>
        </authorList>
    </citation>
    <scope>NUCLEOTIDE SEQUENCE [LARGE SCALE GENOMIC DNA]</scope>
    <source>
        <strain evidence="9 11">GY080</strain>
    </source>
</reference>
<dbReference type="SUPFAM" id="SSF88723">
    <property type="entry name" value="PIN domain-like"/>
    <property type="match status" value="1"/>
</dbReference>
<keyword evidence="5 6" id="KW-0460">Magnesium</keyword>
<proteinExistence type="inferred from homology"/>
<evidence type="ECO:0000313" key="9">
    <source>
        <dbReference type="EMBL" id="OKA06904.1"/>
    </source>
</evidence>
<dbReference type="Proteomes" id="UP000076321">
    <property type="component" value="Unassembled WGS sequence"/>
</dbReference>
<gene>
    <name evidence="6" type="primary">vapC</name>
    <name evidence="9" type="ORF">ATP06_0220450</name>
    <name evidence="8" type="ORF">AVL48_05850</name>
</gene>
<dbReference type="InterPro" id="IPR029060">
    <property type="entry name" value="PIN-like_dom_sf"/>
</dbReference>
<accession>A0A154MB68</accession>
<dbReference type="EMBL" id="LOBU02000014">
    <property type="protein sequence ID" value="OKA06904.1"/>
    <property type="molecule type" value="Genomic_DNA"/>
</dbReference>
<dbReference type="OrthoDB" id="9811788at2"/>
<comment type="cofactor">
    <cofactor evidence="6">
        <name>Mg(2+)</name>
        <dbReference type="ChEBI" id="CHEBI:18420"/>
    </cofactor>
</comment>
<dbReference type="HAMAP" id="MF_00265">
    <property type="entry name" value="VapC_Nob1"/>
    <property type="match status" value="1"/>
</dbReference>
<reference evidence="8 10" key="1">
    <citation type="submission" date="2015-12" db="EMBL/GenBank/DDBJ databases">
        <title>Amycolatopsis regifaucium genome sequencing and assembly.</title>
        <authorList>
            <person name="Mayilraj S."/>
        </authorList>
    </citation>
    <scope>NUCLEOTIDE SEQUENCE [LARGE SCALE GENOMIC DNA]</scope>
    <source>
        <strain evidence="8 10">GY080</strain>
    </source>
</reference>
<evidence type="ECO:0000256" key="2">
    <source>
        <dbReference type="ARBA" id="ARBA00022722"/>
    </source>
</evidence>
<feature type="binding site" evidence="6">
    <location>
        <position position="10"/>
    </location>
    <ligand>
        <name>Mg(2+)</name>
        <dbReference type="ChEBI" id="CHEBI:18420"/>
    </ligand>
</feature>
<comment type="function">
    <text evidence="6">Toxic component of a toxin-antitoxin (TA) system. An RNase.</text>
</comment>
<evidence type="ECO:0000256" key="6">
    <source>
        <dbReference type="HAMAP-Rule" id="MF_00265"/>
    </source>
</evidence>
<dbReference type="EMBL" id="LQCI01000034">
    <property type="protein sequence ID" value="KZB81527.1"/>
    <property type="molecule type" value="Genomic_DNA"/>
</dbReference>
<keyword evidence="3 6" id="KW-0479">Metal-binding</keyword>
<dbReference type="EC" id="3.1.-.-" evidence="6"/>
<dbReference type="InterPro" id="IPR002716">
    <property type="entry name" value="PIN_dom"/>
</dbReference>
<feature type="binding site" evidence="6">
    <location>
        <position position="101"/>
    </location>
    <ligand>
        <name>Mg(2+)</name>
        <dbReference type="ChEBI" id="CHEBI:18420"/>
    </ligand>
</feature>
<dbReference type="AlphaFoldDB" id="A0A154MB68"/>
<dbReference type="InterPro" id="IPR051749">
    <property type="entry name" value="PINc/VapC_TA_RNase"/>
</dbReference>
<dbReference type="CDD" id="cd18756">
    <property type="entry name" value="PIN_MtVapC15-VapC11-like"/>
    <property type="match status" value="1"/>
</dbReference>
<dbReference type="RefSeq" id="WP_061982062.1">
    <property type="nucleotide sequence ID" value="NZ_FOPQ01000003.1"/>
</dbReference>
<keyword evidence="6" id="KW-0800">Toxin</keyword>
<evidence type="ECO:0000313" key="11">
    <source>
        <dbReference type="Proteomes" id="UP000186883"/>
    </source>
</evidence>
<evidence type="ECO:0000313" key="8">
    <source>
        <dbReference type="EMBL" id="KZB81527.1"/>
    </source>
</evidence>
<organism evidence="8 10">
    <name type="scientific">Amycolatopsis regifaucium</name>
    <dbReference type="NCBI Taxonomy" id="546365"/>
    <lineage>
        <taxon>Bacteria</taxon>
        <taxon>Bacillati</taxon>
        <taxon>Actinomycetota</taxon>
        <taxon>Actinomycetes</taxon>
        <taxon>Pseudonocardiales</taxon>
        <taxon>Pseudonocardiaceae</taxon>
        <taxon>Amycolatopsis</taxon>
    </lineage>
</organism>
<keyword evidence="1 6" id="KW-1277">Toxin-antitoxin system</keyword>
<evidence type="ECO:0000256" key="5">
    <source>
        <dbReference type="ARBA" id="ARBA00022842"/>
    </source>
</evidence>
<dbReference type="InterPro" id="IPR022907">
    <property type="entry name" value="VapC_family"/>
</dbReference>
<comment type="caution">
    <text evidence="8">The sequence shown here is derived from an EMBL/GenBank/DDBJ whole genome shotgun (WGS) entry which is preliminary data.</text>
</comment>
<evidence type="ECO:0000259" key="7">
    <source>
        <dbReference type="Pfam" id="PF01850"/>
    </source>
</evidence>
<name>A0A154MB68_9PSEU</name>
<dbReference type="Pfam" id="PF01850">
    <property type="entry name" value="PIN"/>
    <property type="match status" value="1"/>
</dbReference>
<protein>
    <recommendedName>
        <fullName evidence="6">Ribonuclease VapC</fullName>
        <shortName evidence="6">RNase VapC</shortName>
        <ecNumber evidence="6">3.1.-.-</ecNumber>
    </recommendedName>
    <alternativeName>
        <fullName evidence="6">Toxin VapC</fullName>
    </alternativeName>
</protein>
<evidence type="ECO:0000256" key="4">
    <source>
        <dbReference type="ARBA" id="ARBA00022801"/>
    </source>
</evidence>
<keyword evidence="11" id="KW-1185">Reference proteome</keyword>
<keyword evidence="4 6" id="KW-0378">Hydrolase</keyword>
<sequence>MPPEQRCLIDSSVWIDFLRKRATRARDLVVELAAQPKMIVTSEPIVMELLAGANAEALPRLERTLAGFVNLGVDPAIDFRSAAEISRAVRADGHRVRSSMDCLIAAVAVRHKAVLIHKDVDYVRIAEVVPELRAEAIFDS</sequence>
<evidence type="ECO:0000313" key="10">
    <source>
        <dbReference type="Proteomes" id="UP000076321"/>
    </source>
</evidence>
<dbReference type="Proteomes" id="UP000186883">
    <property type="component" value="Unassembled WGS sequence"/>
</dbReference>
<keyword evidence="2 6" id="KW-0540">Nuclease</keyword>
<dbReference type="Gene3D" id="3.40.50.1010">
    <property type="entry name" value="5'-nuclease"/>
    <property type="match status" value="1"/>
</dbReference>
<feature type="domain" description="PIN" evidence="7">
    <location>
        <begin position="8"/>
        <end position="127"/>
    </location>
</feature>
<comment type="similarity">
    <text evidence="6">Belongs to the PINc/VapC protein family.</text>
</comment>
<dbReference type="GO" id="GO:0090729">
    <property type="term" value="F:toxin activity"/>
    <property type="evidence" value="ECO:0007669"/>
    <property type="project" value="UniProtKB-KW"/>
</dbReference>
<evidence type="ECO:0000256" key="3">
    <source>
        <dbReference type="ARBA" id="ARBA00022723"/>
    </source>
</evidence>
<dbReference type="GO" id="GO:0000287">
    <property type="term" value="F:magnesium ion binding"/>
    <property type="evidence" value="ECO:0007669"/>
    <property type="project" value="UniProtKB-UniRule"/>
</dbReference>
<dbReference type="PANTHER" id="PTHR42740:SF1">
    <property type="entry name" value="RIBONUCLEASE VAPC3"/>
    <property type="match status" value="1"/>
</dbReference>
<dbReference type="GO" id="GO:0016787">
    <property type="term" value="F:hydrolase activity"/>
    <property type="evidence" value="ECO:0007669"/>
    <property type="project" value="UniProtKB-KW"/>
</dbReference>